<dbReference type="AlphaFoldDB" id="A0A392NKE6"/>
<comment type="caution">
    <text evidence="1">The sequence shown here is derived from an EMBL/GenBank/DDBJ whole genome shotgun (WGS) entry which is preliminary data.</text>
</comment>
<dbReference type="PANTHER" id="PTHR46649:SF4">
    <property type="entry name" value="HALOACID DEHALOGENASE-LIKE HYDROLASE (HAD) SUPERFAMILY PROTEIN"/>
    <property type="match status" value="1"/>
</dbReference>
<evidence type="ECO:0000313" key="2">
    <source>
        <dbReference type="Proteomes" id="UP000265520"/>
    </source>
</evidence>
<dbReference type="EMBL" id="LXQA010040658">
    <property type="protein sequence ID" value="MCH99568.1"/>
    <property type="molecule type" value="Genomic_DNA"/>
</dbReference>
<sequence>MIQLGDGFRGHDNALCGLHAALRSRAYVHLNSDVTISICIYVNDGRPFWQIHSNSTGCSDSQYFEELYNYYMTDKAWHLCDPNAEECSKLLENQYRLR</sequence>
<reference evidence="1 2" key="1">
    <citation type="journal article" date="2018" name="Front. Plant Sci.">
        <title>Red Clover (Trifolium pratense) and Zigzag Clover (T. medium) - A Picture of Genomic Similarities and Differences.</title>
        <authorList>
            <person name="Dluhosova J."/>
            <person name="Istvanek J."/>
            <person name="Nedelnik J."/>
            <person name="Repkova J."/>
        </authorList>
    </citation>
    <scope>NUCLEOTIDE SEQUENCE [LARGE SCALE GENOMIC DNA]</scope>
    <source>
        <strain evidence="2">cv. 10/8</strain>
        <tissue evidence="1">Leaf</tissue>
    </source>
</reference>
<accession>A0A392NKE6</accession>
<dbReference type="PANTHER" id="PTHR46649">
    <property type="match status" value="1"/>
</dbReference>
<keyword evidence="2" id="KW-1185">Reference proteome</keyword>
<dbReference type="Proteomes" id="UP000265520">
    <property type="component" value="Unassembled WGS sequence"/>
</dbReference>
<keyword evidence="1" id="KW-0378">Hydrolase</keyword>
<protein>
    <submittedName>
        <fullName evidence="1">Haloacid dehalogenase-like hydrolase domain-containing protein 3-like</fullName>
    </submittedName>
</protein>
<name>A0A392NKE6_9FABA</name>
<organism evidence="1 2">
    <name type="scientific">Trifolium medium</name>
    <dbReference type="NCBI Taxonomy" id="97028"/>
    <lineage>
        <taxon>Eukaryota</taxon>
        <taxon>Viridiplantae</taxon>
        <taxon>Streptophyta</taxon>
        <taxon>Embryophyta</taxon>
        <taxon>Tracheophyta</taxon>
        <taxon>Spermatophyta</taxon>
        <taxon>Magnoliopsida</taxon>
        <taxon>eudicotyledons</taxon>
        <taxon>Gunneridae</taxon>
        <taxon>Pentapetalae</taxon>
        <taxon>rosids</taxon>
        <taxon>fabids</taxon>
        <taxon>Fabales</taxon>
        <taxon>Fabaceae</taxon>
        <taxon>Papilionoideae</taxon>
        <taxon>50 kb inversion clade</taxon>
        <taxon>NPAAA clade</taxon>
        <taxon>Hologalegina</taxon>
        <taxon>IRL clade</taxon>
        <taxon>Trifolieae</taxon>
        <taxon>Trifolium</taxon>
    </lineage>
</organism>
<evidence type="ECO:0000313" key="1">
    <source>
        <dbReference type="EMBL" id="MCH99568.1"/>
    </source>
</evidence>
<proteinExistence type="predicted"/>
<dbReference type="GO" id="GO:0016787">
    <property type="term" value="F:hydrolase activity"/>
    <property type="evidence" value="ECO:0007669"/>
    <property type="project" value="UniProtKB-KW"/>
</dbReference>